<dbReference type="Pfam" id="PF13531">
    <property type="entry name" value="SBP_bac_11"/>
    <property type="match status" value="1"/>
</dbReference>
<dbReference type="PANTHER" id="PTHR30632">
    <property type="entry name" value="MOLYBDATE-BINDING PERIPLASMIC PROTEIN"/>
    <property type="match status" value="1"/>
</dbReference>
<evidence type="ECO:0000313" key="3">
    <source>
        <dbReference type="EMBL" id="VFU17109.1"/>
    </source>
</evidence>
<dbReference type="SUPFAM" id="SSF53850">
    <property type="entry name" value="Periplasmic binding protein-like II"/>
    <property type="match status" value="1"/>
</dbReference>
<keyword evidence="2" id="KW-0732">Signal</keyword>
<dbReference type="Gene3D" id="3.40.190.10">
    <property type="entry name" value="Periplasmic binding protein-like II"/>
    <property type="match status" value="2"/>
</dbReference>
<proteinExistence type="predicted"/>
<dbReference type="EMBL" id="CAADRN010000283">
    <property type="protein sequence ID" value="VFU17109.1"/>
    <property type="molecule type" value="Genomic_DNA"/>
</dbReference>
<organism evidence="3">
    <name type="scientific">anaerobic digester metagenome</name>
    <dbReference type="NCBI Taxonomy" id="1263854"/>
    <lineage>
        <taxon>unclassified sequences</taxon>
        <taxon>metagenomes</taxon>
        <taxon>ecological metagenomes</taxon>
    </lineage>
</organism>
<dbReference type="GO" id="GO:0046872">
    <property type="term" value="F:metal ion binding"/>
    <property type="evidence" value="ECO:0007669"/>
    <property type="project" value="UniProtKB-KW"/>
</dbReference>
<name>A0A485M694_9ZZZZ</name>
<reference evidence="3" key="1">
    <citation type="submission" date="2019-03" db="EMBL/GenBank/DDBJ databases">
        <authorList>
            <person name="Hao L."/>
        </authorList>
    </citation>
    <scope>NUCLEOTIDE SEQUENCE</scope>
</reference>
<dbReference type="PANTHER" id="PTHR30632:SF0">
    <property type="entry name" value="SULFATE-BINDING PROTEIN"/>
    <property type="match status" value="1"/>
</dbReference>
<dbReference type="GO" id="GO:0015689">
    <property type="term" value="P:molybdate ion transport"/>
    <property type="evidence" value="ECO:0007669"/>
    <property type="project" value="InterPro"/>
</dbReference>
<dbReference type="PIRSF" id="PIRSF004846">
    <property type="entry name" value="ModA"/>
    <property type="match status" value="1"/>
</dbReference>
<evidence type="ECO:0000256" key="1">
    <source>
        <dbReference type="ARBA" id="ARBA00022723"/>
    </source>
</evidence>
<keyword evidence="1" id="KW-0479">Metal-binding</keyword>
<evidence type="ECO:0000256" key="2">
    <source>
        <dbReference type="ARBA" id="ARBA00022729"/>
    </source>
</evidence>
<sequence>MGAGLKEPVTELAAIYEQETGVKVELTFNNTGALLGQLDTVKKGDIYMPGGMSYLDKAKKKGHIDEIVGPVAVHAPVIITPRGNPAGISSLMDLARPGVKVILPEKEATAMGQAAFKMFNRLGIAEQVEKNVLAYVETAPKVSTSIMMGQGDAGIAEYNNAVNCKDKVDMIEIDESINIVDEVPCASLIYSGNKEETKKFLEFMKNEGPAVFAKHGFKTK</sequence>
<dbReference type="AlphaFoldDB" id="A0A485M694"/>
<gene>
    <name evidence="3" type="ORF">SCFA_3530003</name>
</gene>
<dbReference type="InterPro" id="IPR005950">
    <property type="entry name" value="ModA"/>
</dbReference>
<dbReference type="InterPro" id="IPR050682">
    <property type="entry name" value="ModA/WtpA"/>
</dbReference>
<dbReference type="GO" id="GO:0030973">
    <property type="term" value="F:molybdate ion binding"/>
    <property type="evidence" value="ECO:0007669"/>
    <property type="project" value="TreeGrafter"/>
</dbReference>
<accession>A0A485M694</accession>
<protein>
    <submittedName>
        <fullName evidence="3">Molybdate transport system substrate-binding protein</fullName>
    </submittedName>
</protein>